<evidence type="ECO:0000256" key="4">
    <source>
        <dbReference type="ARBA" id="ARBA00023159"/>
    </source>
</evidence>
<evidence type="ECO:0000256" key="1">
    <source>
        <dbReference type="ARBA" id="ARBA00009437"/>
    </source>
</evidence>
<dbReference type="PROSITE" id="PS50931">
    <property type="entry name" value="HTH_LYSR"/>
    <property type="match status" value="1"/>
</dbReference>
<keyword evidence="4" id="KW-0010">Activator</keyword>
<dbReference type="RefSeq" id="WP_407279372.1">
    <property type="nucleotide sequence ID" value="NZ_CP141259.1"/>
</dbReference>
<gene>
    <name evidence="7" type="ORF">U5817_00795</name>
</gene>
<keyword evidence="3" id="KW-0238">DNA-binding</keyword>
<dbReference type="InterPro" id="IPR036390">
    <property type="entry name" value="WH_DNA-bd_sf"/>
</dbReference>
<evidence type="ECO:0000256" key="2">
    <source>
        <dbReference type="ARBA" id="ARBA00023015"/>
    </source>
</evidence>
<dbReference type="InterPro" id="IPR036388">
    <property type="entry name" value="WH-like_DNA-bd_sf"/>
</dbReference>
<evidence type="ECO:0000313" key="7">
    <source>
        <dbReference type="EMBL" id="WRL46610.1"/>
    </source>
</evidence>
<comment type="similarity">
    <text evidence="1">Belongs to the LysR transcriptional regulatory family.</text>
</comment>
<dbReference type="Pfam" id="PF03466">
    <property type="entry name" value="LysR_substrate"/>
    <property type="match status" value="1"/>
</dbReference>
<dbReference type="SUPFAM" id="SSF46785">
    <property type="entry name" value="Winged helix' DNA-binding domain"/>
    <property type="match status" value="1"/>
</dbReference>
<evidence type="ECO:0000259" key="6">
    <source>
        <dbReference type="PROSITE" id="PS50931"/>
    </source>
</evidence>
<keyword evidence="5" id="KW-0804">Transcription</keyword>
<feature type="domain" description="HTH lysR-type" evidence="6">
    <location>
        <begin position="1"/>
        <end position="58"/>
    </location>
</feature>
<dbReference type="PRINTS" id="PR00039">
    <property type="entry name" value="HTHLYSR"/>
</dbReference>
<reference evidence="7 8" key="1">
    <citation type="submission" date="2023-12" db="EMBL/GenBank/DDBJ databases">
        <title>A. evansii MAY27, complete genome.</title>
        <authorList>
            <person name="Wang Y."/>
        </authorList>
    </citation>
    <scope>NUCLEOTIDE SEQUENCE [LARGE SCALE GENOMIC DNA]</scope>
    <source>
        <strain evidence="7 8">MAY27</strain>
    </source>
</reference>
<evidence type="ECO:0000313" key="8">
    <source>
        <dbReference type="Proteomes" id="UP001626593"/>
    </source>
</evidence>
<dbReference type="PANTHER" id="PTHR30293">
    <property type="entry name" value="TRANSCRIPTIONAL REGULATORY PROTEIN NAC-RELATED"/>
    <property type="match status" value="1"/>
</dbReference>
<dbReference type="Pfam" id="PF00126">
    <property type="entry name" value="HTH_1"/>
    <property type="match status" value="1"/>
</dbReference>
<dbReference type="InterPro" id="IPR000847">
    <property type="entry name" value="LysR_HTH_N"/>
</dbReference>
<protein>
    <submittedName>
        <fullName evidence="7">LysR substrate-binding domain-containing protein</fullName>
    </submittedName>
</protein>
<keyword evidence="8" id="KW-1185">Reference proteome</keyword>
<name>A0ABZ1AMB3_AROEV</name>
<sequence>MELRQLRYVLAIARCGSLSKAAEQVFVAQSALSHQLAQLEEELGTPLFHRSRRGVEPTEAGRIFLAHATAILRQVEDARVAVQTARGEPTGKVVFGIPHSISAALALPLLQAVRERLPKVELELTEELTGNLVPQLRSGQLHLAVLFDDGLIGEFTQQPLLDERLMLISPALAPDRPRRTSVNLATALALPLILPASPHGVRPIIEQAAREHGLPPPNVVADISSISILRTSLLAGLGHTLLPPMPLRHELDTGLLKGCEVTRPTLSRRVVLCASRHLPLSVAADAVAALVAPLCRELAHSGRWQGATPVVSPDQVS</sequence>
<evidence type="ECO:0000256" key="3">
    <source>
        <dbReference type="ARBA" id="ARBA00023125"/>
    </source>
</evidence>
<dbReference type="SUPFAM" id="SSF53850">
    <property type="entry name" value="Periplasmic binding protein-like II"/>
    <property type="match status" value="1"/>
</dbReference>
<proteinExistence type="inferred from homology"/>
<dbReference type="Gene3D" id="1.10.10.10">
    <property type="entry name" value="Winged helix-like DNA-binding domain superfamily/Winged helix DNA-binding domain"/>
    <property type="match status" value="1"/>
</dbReference>
<organism evidence="7 8">
    <name type="scientific">Aromatoleum evansii</name>
    <name type="common">Azoarcus evansii</name>
    <dbReference type="NCBI Taxonomy" id="59406"/>
    <lineage>
        <taxon>Bacteria</taxon>
        <taxon>Pseudomonadati</taxon>
        <taxon>Pseudomonadota</taxon>
        <taxon>Betaproteobacteria</taxon>
        <taxon>Rhodocyclales</taxon>
        <taxon>Rhodocyclaceae</taxon>
        <taxon>Aromatoleum</taxon>
    </lineage>
</organism>
<evidence type="ECO:0000256" key="5">
    <source>
        <dbReference type="ARBA" id="ARBA00023163"/>
    </source>
</evidence>
<dbReference type="Proteomes" id="UP001626593">
    <property type="component" value="Chromosome"/>
</dbReference>
<dbReference type="Gene3D" id="3.40.190.290">
    <property type="match status" value="1"/>
</dbReference>
<dbReference type="PANTHER" id="PTHR30293:SF0">
    <property type="entry name" value="NITROGEN ASSIMILATION REGULATORY PROTEIN NAC"/>
    <property type="match status" value="1"/>
</dbReference>
<dbReference type="EMBL" id="CP141259">
    <property type="protein sequence ID" value="WRL46610.1"/>
    <property type="molecule type" value="Genomic_DNA"/>
</dbReference>
<keyword evidence="2" id="KW-0805">Transcription regulation</keyword>
<dbReference type="InterPro" id="IPR005119">
    <property type="entry name" value="LysR_subst-bd"/>
</dbReference>
<accession>A0ABZ1AMB3</accession>